<sequence>MRDAEKQGIAAAAAAAVKADKKQLQYNTKLLREKTRADNAKKAALRREETAQKRAQEEREKQAQKTEKERARELKNALK</sequence>
<evidence type="ECO:0000313" key="3">
    <source>
        <dbReference type="Proteomes" id="UP000193240"/>
    </source>
</evidence>
<protein>
    <submittedName>
        <fullName evidence="2">Uncharacterized protein</fullName>
    </submittedName>
</protein>
<dbReference type="EMBL" id="KZ107842">
    <property type="protein sequence ID" value="OSS50541.1"/>
    <property type="molecule type" value="Genomic_DNA"/>
</dbReference>
<keyword evidence="3" id="KW-1185">Reference proteome</keyword>
<gene>
    <name evidence="2" type="ORF">B5807_04732</name>
</gene>
<dbReference type="AlphaFoldDB" id="A0A1Y2M3C9"/>
<proteinExistence type="predicted"/>
<name>A0A1Y2M3C9_EPING</name>
<dbReference type="InParanoid" id="A0A1Y2M3C9"/>
<dbReference type="Proteomes" id="UP000193240">
    <property type="component" value="Unassembled WGS sequence"/>
</dbReference>
<evidence type="ECO:0000313" key="2">
    <source>
        <dbReference type="EMBL" id="OSS50541.1"/>
    </source>
</evidence>
<feature type="region of interest" description="Disordered" evidence="1">
    <location>
        <begin position="30"/>
        <end position="79"/>
    </location>
</feature>
<accession>A0A1Y2M3C9</accession>
<evidence type="ECO:0000256" key="1">
    <source>
        <dbReference type="SAM" id="MobiDB-lite"/>
    </source>
</evidence>
<organism evidence="2 3">
    <name type="scientific">Epicoccum nigrum</name>
    <name type="common">Soil fungus</name>
    <name type="synonym">Epicoccum purpurascens</name>
    <dbReference type="NCBI Taxonomy" id="105696"/>
    <lineage>
        <taxon>Eukaryota</taxon>
        <taxon>Fungi</taxon>
        <taxon>Dikarya</taxon>
        <taxon>Ascomycota</taxon>
        <taxon>Pezizomycotina</taxon>
        <taxon>Dothideomycetes</taxon>
        <taxon>Pleosporomycetidae</taxon>
        <taxon>Pleosporales</taxon>
        <taxon>Pleosporineae</taxon>
        <taxon>Didymellaceae</taxon>
        <taxon>Epicoccum</taxon>
    </lineage>
</organism>
<reference evidence="2 3" key="1">
    <citation type="journal article" date="2017" name="Genome Announc.">
        <title>Genome sequence of the saprophytic ascomycete Epicoccum nigrum ICMP 19927 strain isolated from New Zealand.</title>
        <authorList>
            <person name="Fokin M."/>
            <person name="Fleetwood D."/>
            <person name="Weir B.S."/>
            <person name="Villas-Boas S.G."/>
        </authorList>
    </citation>
    <scope>NUCLEOTIDE SEQUENCE [LARGE SCALE GENOMIC DNA]</scope>
    <source>
        <strain evidence="2 3">ICMP 19927</strain>
    </source>
</reference>